<dbReference type="GO" id="GO:0008168">
    <property type="term" value="F:methyltransferase activity"/>
    <property type="evidence" value="ECO:0007669"/>
    <property type="project" value="UniProtKB-KW"/>
</dbReference>
<dbReference type="Proteomes" id="UP000011585">
    <property type="component" value="Unassembled WGS sequence"/>
</dbReference>
<evidence type="ECO:0000313" key="5">
    <source>
        <dbReference type="Proteomes" id="UP000011585"/>
    </source>
</evidence>
<keyword evidence="2" id="KW-0489">Methyltransferase</keyword>
<evidence type="ECO:0000313" key="2">
    <source>
        <dbReference type="EMBL" id="ADQ67277.1"/>
    </source>
</evidence>
<dbReference type="OrthoDB" id="275825at2157"/>
<dbReference type="KEGG" id="hbo:Hbor_17090"/>
<dbReference type="NCBIfam" id="TIGR01444">
    <property type="entry name" value="fkbM_fam"/>
    <property type="match status" value="1"/>
</dbReference>
<dbReference type="PANTHER" id="PTHR34203:SF15">
    <property type="entry name" value="SLL1173 PROTEIN"/>
    <property type="match status" value="1"/>
</dbReference>
<dbReference type="STRING" id="469382.Hbor_17090"/>
<gene>
    <name evidence="2" type="ordered locus">Hbor_17090</name>
    <name evidence="3" type="ORF">C499_07520</name>
</gene>
<accession>E4NM72</accession>
<reference evidence="3 5" key="2">
    <citation type="journal article" date="2014" name="PLoS Genet.">
        <title>Phylogenetically driven sequencing of extremely halophilic archaea reveals strategies for static and dynamic osmo-response.</title>
        <authorList>
            <person name="Becker E.A."/>
            <person name="Seitzer P.M."/>
            <person name="Tritt A."/>
            <person name="Larsen D."/>
            <person name="Krusor M."/>
            <person name="Yao A.I."/>
            <person name="Wu D."/>
            <person name="Madern D."/>
            <person name="Eisen J.A."/>
            <person name="Darling A.E."/>
            <person name="Facciotti M.T."/>
        </authorList>
    </citation>
    <scope>NUCLEOTIDE SEQUENCE [LARGE SCALE GENOMIC DNA]</scope>
    <source>
        <strain evidence="3 5">DSM 11551</strain>
    </source>
</reference>
<protein>
    <submittedName>
        <fullName evidence="2 3">Methyltransferase, FkbM family</fullName>
    </submittedName>
</protein>
<dbReference type="GO" id="GO:0032259">
    <property type="term" value="P:methylation"/>
    <property type="evidence" value="ECO:0007669"/>
    <property type="project" value="UniProtKB-KW"/>
</dbReference>
<evidence type="ECO:0000313" key="4">
    <source>
        <dbReference type="Proteomes" id="UP000006663"/>
    </source>
</evidence>
<dbReference type="SUPFAM" id="SSF53335">
    <property type="entry name" value="S-adenosyl-L-methionine-dependent methyltransferases"/>
    <property type="match status" value="1"/>
</dbReference>
<dbReference type="AlphaFoldDB" id="E4NM72"/>
<dbReference type="EMBL" id="CP001690">
    <property type="protein sequence ID" value="ADQ67277.1"/>
    <property type="molecule type" value="Genomic_DNA"/>
</dbReference>
<dbReference type="InterPro" id="IPR052514">
    <property type="entry name" value="SAM-dependent_MTase"/>
</dbReference>
<dbReference type="InterPro" id="IPR029063">
    <property type="entry name" value="SAM-dependent_MTases_sf"/>
</dbReference>
<dbReference type="eggNOG" id="arCOG01402">
    <property type="taxonomic scope" value="Archaea"/>
</dbReference>
<evidence type="ECO:0000313" key="3">
    <source>
        <dbReference type="EMBL" id="ELY28493.1"/>
    </source>
</evidence>
<dbReference type="InterPro" id="IPR006342">
    <property type="entry name" value="FkbM_mtfrase"/>
</dbReference>
<keyword evidence="3" id="KW-0808">Transferase</keyword>
<evidence type="ECO:0000259" key="1">
    <source>
        <dbReference type="Pfam" id="PF05050"/>
    </source>
</evidence>
<keyword evidence="4" id="KW-1185">Reference proteome</keyword>
<dbReference type="EMBL" id="AOHT01000024">
    <property type="protein sequence ID" value="ELY28493.1"/>
    <property type="molecule type" value="Genomic_DNA"/>
</dbReference>
<dbReference type="PATRIC" id="fig|469382.19.peg.1469"/>
<dbReference type="Proteomes" id="UP000006663">
    <property type="component" value="Chromosome"/>
</dbReference>
<dbReference type="Gene3D" id="3.40.50.150">
    <property type="entry name" value="Vaccinia Virus protein VP39"/>
    <property type="match status" value="1"/>
</dbReference>
<feature type="domain" description="Methyltransferase FkbM" evidence="1">
    <location>
        <begin position="58"/>
        <end position="219"/>
    </location>
</feature>
<sequence>MYQQFVSDHLVLPLDDLSVSFASSGASVFYDFTDDFESEKDIVSEVLDAVEGGDVFYDIGANIGLYACFVGTASDDIDVVAFEPSHRASSELRKNIELNRLDVQIRSEALSDECGTASFVDEGLTQNHLQSRAETGTADATEVPIVTGDSLVDDGETPHPTVAKIDVEGAEMQVLQGLDAELSRPEFRTVFCEVHPRKLPEYDSSPEEVEQFLRERGFSLETLYERRSQYYLKAVKDDHEE</sequence>
<proteinExistence type="predicted"/>
<reference evidence="2 4" key="1">
    <citation type="journal article" date="2009" name="Stand. Genomic Sci.">
        <title>Complete genome sequence of Halogeometricum borinquense type strain (PR3).</title>
        <authorList>
            <person name="Malfatti S."/>
            <person name="Tindall B.J."/>
            <person name="Schneider S."/>
            <person name="Fahnrich R."/>
            <person name="Lapidus A."/>
            <person name="Labuttii K."/>
            <person name="Copeland A."/>
            <person name="Glavina Del Rio T."/>
            <person name="Nolan M."/>
            <person name="Chen F."/>
            <person name="Lucas S."/>
            <person name="Tice H."/>
            <person name="Cheng J.F."/>
            <person name="Bruce D."/>
            <person name="Goodwin L."/>
            <person name="Pitluck S."/>
            <person name="Anderson I."/>
            <person name="Pati A."/>
            <person name="Ivanova N."/>
            <person name="Mavromatis K."/>
            <person name="Chen A."/>
            <person name="Palaniappan K."/>
            <person name="D'haeseleer P."/>
            <person name="Goker M."/>
            <person name="Bristow J."/>
            <person name="Eisen J.A."/>
            <person name="Markowitz V."/>
            <person name="Hugenholtz P."/>
            <person name="Kyrpides N.C."/>
            <person name="Klenk H.P."/>
            <person name="Chain P."/>
        </authorList>
    </citation>
    <scope>NUCLEOTIDE SEQUENCE [LARGE SCALE GENOMIC DNA]</scope>
    <source>
        <strain evidence="4">ATCC 700274 / DSM 11551 / JCM 10706 / KCTC 4070 / PR3</strain>
        <strain evidence="2">PR 3</strain>
    </source>
</reference>
<name>E4NM72_HALBP</name>
<dbReference type="PANTHER" id="PTHR34203">
    <property type="entry name" value="METHYLTRANSFERASE, FKBM FAMILY PROTEIN"/>
    <property type="match status" value="1"/>
</dbReference>
<dbReference type="HOGENOM" id="CLU_081183_0_0_2"/>
<dbReference type="Pfam" id="PF05050">
    <property type="entry name" value="Methyltransf_21"/>
    <property type="match status" value="1"/>
</dbReference>
<organism evidence="2 4">
    <name type="scientific">Halogeometricum borinquense (strain ATCC 700274 / DSM 11551 / JCM 10706 / KCTC 4070 / PR3)</name>
    <dbReference type="NCBI Taxonomy" id="469382"/>
    <lineage>
        <taxon>Archaea</taxon>
        <taxon>Methanobacteriati</taxon>
        <taxon>Methanobacteriota</taxon>
        <taxon>Stenosarchaea group</taxon>
        <taxon>Halobacteria</taxon>
        <taxon>Halobacteriales</taxon>
        <taxon>Haloferacaceae</taxon>
        <taxon>Halogeometricum</taxon>
    </lineage>
</organism>